<proteinExistence type="inferred from homology"/>
<comment type="caution">
    <text evidence="5">The sequence shown here is derived from an EMBL/GenBank/DDBJ whole genome shotgun (WGS) entry which is preliminary data.</text>
</comment>
<dbReference type="GO" id="GO:0016740">
    <property type="term" value="F:transferase activity"/>
    <property type="evidence" value="ECO:0007669"/>
    <property type="project" value="UniProtKB-KW"/>
</dbReference>
<feature type="domain" description="Glycosyl transferase family 25" evidence="4">
    <location>
        <begin position="28"/>
        <end position="124"/>
    </location>
</feature>
<dbReference type="InterPro" id="IPR050757">
    <property type="entry name" value="Collagen_mod_GT25"/>
</dbReference>
<dbReference type="PANTHER" id="PTHR10730:SF53">
    <property type="entry name" value="GLYCOSYLTRANSFERASE 25 FAMILY MEMBER"/>
    <property type="match status" value="1"/>
</dbReference>
<evidence type="ECO:0000256" key="1">
    <source>
        <dbReference type="ARBA" id="ARBA00006721"/>
    </source>
</evidence>
<dbReference type="PANTHER" id="PTHR10730">
    <property type="entry name" value="PROCOLLAGEN-LYSINE,2-OXOGLUTARATE 5-DIOXYGENASE/GLYCOSYLTRANSFERASE 25 FAMILY MEMBER"/>
    <property type="match status" value="1"/>
</dbReference>
<comment type="similarity">
    <text evidence="1">Belongs to the glycosyltransferase 25 family.</text>
</comment>
<dbReference type="Proteomes" id="UP000700596">
    <property type="component" value="Unassembled WGS sequence"/>
</dbReference>
<evidence type="ECO:0000256" key="3">
    <source>
        <dbReference type="ARBA" id="ARBA00022679"/>
    </source>
</evidence>
<sequence>MSRQRWRIMWQRVQVPSWMLRIRRLFAKIAVLSMPDRTDKRDTLALAASITGIDVEWEDGVDGSKVNPKAIPDSWAREQSNGTYGCWRAHMNVLQKMVKERTPSMLVMEDDVDWDVNIKALMVEFARGTKWVLGQENVTTHSPYGDGWDVLWVGHCGARNMENIDQRYYVIRDDPTAIPQALWGFPRRQPNFTPHQLNGTFNRVIYRPVRGLCTGSYAISLRGAQRFLQDQALEEALVSDRALNKLCTRNGGSCIVPYPALIGTHKAAGSMSKDSDREQFNDAVREVGETRHVVFSTKLNFKQLIPLGKDTIIKSQWPDKTLLKTANRTMAIPRGEGVFVRRDEYSDFPRPN</sequence>
<protein>
    <recommendedName>
        <fullName evidence="4">Glycosyl transferase family 25 domain-containing protein</fullName>
    </recommendedName>
</protein>
<evidence type="ECO:0000313" key="5">
    <source>
        <dbReference type="EMBL" id="KAH7135353.1"/>
    </source>
</evidence>
<gene>
    <name evidence="5" type="ORF">B0J11DRAFT_157810</name>
</gene>
<evidence type="ECO:0000313" key="6">
    <source>
        <dbReference type="Proteomes" id="UP000700596"/>
    </source>
</evidence>
<dbReference type="AlphaFoldDB" id="A0A9P9ED85"/>
<name>A0A9P9ED85_9PLEO</name>
<evidence type="ECO:0000256" key="2">
    <source>
        <dbReference type="ARBA" id="ARBA00022676"/>
    </source>
</evidence>
<dbReference type="CDD" id="cd06532">
    <property type="entry name" value="Glyco_transf_25"/>
    <property type="match status" value="1"/>
</dbReference>
<keyword evidence="3" id="KW-0808">Transferase</keyword>
<accession>A0A9P9ED85</accession>
<dbReference type="OrthoDB" id="47375at2759"/>
<reference evidence="5" key="1">
    <citation type="journal article" date="2021" name="Nat. Commun.">
        <title>Genetic determinants of endophytism in the Arabidopsis root mycobiome.</title>
        <authorList>
            <person name="Mesny F."/>
            <person name="Miyauchi S."/>
            <person name="Thiergart T."/>
            <person name="Pickel B."/>
            <person name="Atanasova L."/>
            <person name="Karlsson M."/>
            <person name="Huettel B."/>
            <person name="Barry K.W."/>
            <person name="Haridas S."/>
            <person name="Chen C."/>
            <person name="Bauer D."/>
            <person name="Andreopoulos W."/>
            <person name="Pangilinan J."/>
            <person name="LaButti K."/>
            <person name="Riley R."/>
            <person name="Lipzen A."/>
            <person name="Clum A."/>
            <person name="Drula E."/>
            <person name="Henrissat B."/>
            <person name="Kohler A."/>
            <person name="Grigoriev I.V."/>
            <person name="Martin F.M."/>
            <person name="Hacquard S."/>
        </authorList>
    </citation>
    <scope>NUCLEOTIDE SEQUENCE</scope>
    <source>
        <strain evidence="5">MPI-CAGE-CH-0243</strain>
    </source>
</reference>
<keyword evidence="2" id="KW-0328">Glycosyltransferase</keyword>
<evidence type="ECO:0000259" key="4">
    <source>
        <dbReference type="Pfam" id="PF01755"/>
    </source>
</evidence>
<dbReference type="InterPro" id="IPR002654">
    <property type="entry name" value="Glyco_trans_25"/>
</dbReference>
<dbReference type="EMBL" id="JAGMWT010000002">
    <property type="protein sequence ID" value="KAH7135353.1"/>
    <property type="molecule type" value="Genomic_DNA"/>
</dbReference>
<keyword evidence="6" id="KW-1185">Reference proteome</keyword>
<dbReference type="Pfam" id="PF01755">
    <property type="entry name" value="Glyco_transf_25"/>
    <property type="match status" value="1"/>
</dbReference>
<organism evidence="5 6">
    <name type="scientific">Dendryphion nanum</name>
    <dbReference type="NCBI Taxonomy" id="256645"/>
    <lineage>
        <taxon>Eukaryota</taxon>
        <taxon>Fungi</taxon>
        <taxon>Dikarya</taxon>
        <taxon>Ascomycota</taxon>
        <taxon>Pezizomycotina</taxon>
        <taxon>Dothideomycetes</taxon>
        <taxon>Pleosporomycetidae</taxon>
        <taxon>Pleosporales</taxon>
        <taxon>Torulaceae</taxon>
        <taxon>Dendryphion</taxon>
    </lineage>
</organism>